<dbReference type="CDD" id="cd02165">
    <property type="entry name" value="NMNAT"/>
    <property type="match status" value="1"/>
</dbReference>
<evidence type="ECO:0000256" key="5">
    <source>
        <dbReference type="ARBA" id="ARBA00022679"/>
    </source>
</evidence>
<comment type="similarity">
    <text evidence="3 11">Belongs to the NadD family.</text>
</comment>
<comment type="pathway">
    <text evidence="2 11">Cofactor biosynthesis; NAD(+) biosynthesis; deamido-NAD(+) from nicotinate D-ribonucleotide: step 1/1.</text>
</comment>
<evidence type="ECO:0000256" key="1">
    <source>
        <dbReference type="ARBA" id="ARBA00002324"/>
    </source>
</evidence>
<dbReference type="NCBIfam" id="TIGR00125">
    <property type="entry name" value="cyt_tran_rel"/>
    <property type="match status" value="1"/>
</dbReference>
<dbReference type="HAMAP" id="MF_00244">
    <property type="entry name" value="NaMN_adenylyltr"/>
    <property type="match status" value="1"/>
</dbReference>
<dbReference type="NCBIfam" id="TIGR00482">
    <property type="entry name" value="nicotinate (nicotinamide) nucleotide adenylyltransferase"/>
    <property type="match status" value="1"/>
</dbReference>
<dbReference type="InterPro" id="IPR004821">
    <property type="entry name" value="Cyt_trans-like"/>
</dbReference>
<comment type="function">
    <text evidence="1 11">Catalyzes the reversible adenylation of nicotinate mononucleotide (NaMN) to nicotinic acid adenine dinucleotide (NaAD).</text>
</comment>
<dbReference type="EC" id="2.7.7.18" evidence="11"/>
<evidence type="ECO:0000256" key="9">
    <source>
        <dbReference type="ARBA" id="ARBA00023027"/>
    </source>
</evidence>
<dbReference type="GO" id="GO:0004515">
    <property type="term" value="F:nicotinate-nucleotide adenylyltransferase activity"/>
    <property type="evidence" value="ECO:0007669"/>
    <property type="project" value="UniProtKB-EC"/>
</dbReference>
<dbReference type="Proteomes" id="UP001589688">
    <property type="component" value="Unassembled WGS sequence"/>
</dbReference>
<organism evidence="13 14">
    <name type="scientific">Hallella seregens ATCC 51272</name>
    <dbReference type="NCBI Taxonomy" id="1336250"/>
    <lineage>
        <taxon>Bacteria</taxon>
        <taxon>Pseudomonadati</taxon>
        <taxon>Bacteroidota</taxon>
        <taxon>Bacteroidia</taxon>
        <taxon>Bacteroidales</taxon>
        <taxon>Prevotellaceae</taxon>
        <taxon>Hallella</taxon>
    </lineage>
</organism>
<keyword evidence="7 11" id="KW-0547">Nucleotide-binding</keyword>
<dbReference type="SUPFAM" id="SSF52374">
    <property type="entry name" value="Nucleotidylyl transferase"/>
    <property type="match status" value="1"/>
</dbReference>
<dbReference type="RefSeq" id="WP_027951761.1">
    <property type="nucleotide sequence ID" value="NZ_JADU01000007.1"/>
</dbReference>
<keyword evidence="5 11" id="KW-0808">Transferase</keyword>
<evidence type="ECO:0000256" key="8">
    <source>
        <dbReference type="ARBA" id="ARBA00022840"/>
    </source>
</evidence>
<keyword evidence="8 11" id="KW-0067">ATP-binding</keyword>
<comment type="caution">
    <text evidence="13">The sequence shown here is derived from an EMBL/GenBank/DDBJ whole genome shotgun (WGS) entry which is preliminary data.</text>
</comment>
<evidence type="ECO:0000256" key="3">
    <source>
        <dbReference type="ARBA" id="ARBA00009014"/>
    </source>
</evidence>
<comment type="catalytic activity">
    <reaction evidence="10 11">
        <text>nicotinate beta-D-ribonucleotide + ATP + H(+) = deamido-NAD(+) + diphosphate</text>
        <dbReference type="Rhea" id="RHEA:22860"/>
        <dbReference type="ChEBI" id="CHEBI:15378"/>
        <dbReference type="ChEBI" id="CHEBI:30616"/>
        <dbReference type="ChEBI" id="CHEBI:33019"/>
        <dbReference type="ChEBI" id="CHEBI:57502"/>
        <dbReference type="ChEBI" id="CHEBI:58437"/>
        <dbReference type="EC" id="2.7.7.18"/>
    </reaction>
</comment>
<evidence type="ECO:0000313" key="14">
    <source>
        <dbReference type="Proteomes" id="UP001589688"/>
    </source>
</evidence>
<sequence length="201" mass="22908">MAVPPSSPRQRIGIFGGSFNPLHCGHIRLARQLLQLAALDEIWFVVSPLNPLKEAATDLLADDLRLLMTRQALAREPRLRASDYEFRLPKPSYMWNTLAHLQAEWPGREFVLVIGADNWLAFDRWARADYILAHHEVAVYPRPGYPVDCTALPPGVHLLDTDLYHVSSTDIRRRVQAGLSVEGLVPESIRMLVEQYYRTDE</sequence>
<dbReference type="PANTHER" id="PTHR39321">
    <property type="entry name" value="NICOTINATE-NUCLEOTIDE ADENYLYLTRANSFERASE-RELATED"/>
    <property type="match status" value="1"/>
</dbReference>
<dbReference type="EMBL" id="JBHLZF010000002">
    <property type="protein sequence ID" value="MFB9898495.1"/>
    <property type="molecule type" value="Genomic_DNA"/>
</dbReference>
<protein>
    <recommendedName>
        <fullName evidence="11">Probable nicotinate-nucleotide adenylyltransferase</fullName>
        <ecNumber evidence="11">2.7.7.18</ecNumber>
    </recommendedName>
    <alternativeName>
        <fullName evidence="11">Deamido-NAD(+) diphosphorylase</fullName>
    </alternativeName>
    <alternativeName>
        <fullName evidence="11">Deamido-NAD(+) pyrophosphorylase</fullName>
    </alternativeName>
    <alternativeName>
        <fullName evidence="11">Nicotinate mononucleotide adenylyltransferase</fullName>
        <shortName evidence="11">NaMN adenylyltransferase</shortName>
    </alternativeName>
</protein>
<dbReference type="InterPro" id="IPR014729">
    <property type="entry name" value="Rossmann-like_a/b/a_fold"/>
</dbReference>
<evidence type="ECO:0000256" key="2">
    <source>
        <dbReference type="ARBA" id="ARBA00005019"/>
    </source>
</evidence>
<keyword evidence="6 11" id="KW-0548">Nucleotidyltransferase</keyword>
<name>A0ABV5ZM92_9BACT</name>
<keyword evidence="14" id="KW-1185">Reference proteome</keyword>
<evidence type="ECO:0000313" key="13">
    <source>
        <dbReference type="EMBL" id="MFB9898495.1"/>
    </source>
</evidence>
<reference evidence="13 14" key="1">
    <citation type="submission" date="2024-09" db="EMBL/GenBank/DDBJ databases">
        <authorList>
            <person name="Sun Q."/>
            <person name="Mori K."/>
        </authorList>
    </citation>
    <scope>NUCLEOTIDE SEQUENCE [LARGE SCALE GENOMIC DNA]</scope>
    <source>
        <strain evidence="13 14">ATCC 51272</strain>
    </source>
</reference>
<dbReference type="Pfam" id="PF01467">
    <property type="entry name" value="CTP_transf_like"/>
    <property type="match status" value="1"/>
</dbReference>
<accession>A0ABV5ZM92</accession>
<evidence type="ECO:0000256" key="11">
    <source>
        <dbReference type="HAMAP-Rule" id="MF_00244"/>
    </source>
</evidence>
<feature type="domain" description="Cytidyltransferase-like" evidence="12">
    <location>
        <begin position="14"/>
        <end position="174"/>
    </location>
</feature>
<dbReference type="PANTHER" id="PTHR39321:SF3">
    <property type="entry name" value="PHOSPHOPANTETHEINE ADENYLYLTRANSFERASE"/>
    <property type="match status" value="1"/>
</dbReference>
<evidence type="ECO:0000256" key="10">
    <source>
        <dbReference type="ARBA" id="ARBA00048721"/>
    </source>
</evidence>
<keyword evidence="4 11" id="KW-0662">Pyridine nucleotide biosynthesis</keyword>
<dbReference type="Gene3D" id="3.40.50.620">
    <property type="entry name" value="HUPs"/>
    <property type="match status" value="1"/>
</dbReference>
<gene>
    <name evidence="11 13" type="primary">nadD</name>
    <name evidence="13" type="ORF">ACFFK8_12000</name>
</gene>
<evidence type="ECO:0000256" key="7">
    <source>
        <dbReference type="ARBA" id="ARBA00022741"/>
    </source>
</evidence>
<dbReference type="InterPro" id="IPR005248">
    <property type="entry name" value="NadD/NMNAT"/>
</dbReference>
<evidence type="ECO:0000259" key="12">
    <source>
        <dbReference type="Pfam" id="PF01467"/>
    </source>
</evidence>
<proteinExistence type="inferred from homology"/>
<evidence type="ECO:0000256" key="6">
    <source>
        <dbReference type="ARBA" id="ARBA00022695"/>
    </source>
</evidence>
<keyword evidence="9 11" id="KW-0520">NAD</keyword>
<evidence type="ECO:0000256" key="4">
    <source>
        <dbReference type="ARBA" id="ARBA00022642"/>
    </source>
</evidence>